<reference evidence="1" key="1">
    <citation type="submission" date="2023-08" db="EMBL/GenBank/DDBJ databases">
        <authorList>
            <person name="Audoor S."/>
            <person name="Bilcke G."/>
        </authorList>
    </citation>
    <scope>NUCLEOTIDE SEQUENCE</scope>
</reference>
<accession>A0AAD2PV54</accession>
<evidence type="ECO:0000313" key="2">
    <source>
        <dbReference type="Proteomes" id="UP001295423"/>
    </source>
</evidence>
<evidence type="ECO:0000313" key="1">
    <source>
        <dbReference type="EMBL" id="CAJ1954035.1"/>
    </source>
</evidence>
<protein>
    <submittedName>
        <fullName evidence="1">Uncharacterized protein</fullName>
    </submittedName>
</protein>
<dbReference type="Proteomes" id="UP001295423">
    <property type="component" value="Unassembled WGS sequence"/>
</dbReference>
<proteinExistence type="predicted"/>
<organism evidence="1 2">
    <name type="scientific">Cylindrotheca closterium</name>
    <dbReference type="NCBI Taxonomy" id="2856"/>
    <lineage>
        <taxon>Eukaryota</taxon>
        <taxon>Sar</taxon>
        <taxon>Stramenopiles</taxon>
        <taxon>Ochrophyta</taxon>
        <taxon>Bacillariophyta</taxon>
        <taxon>Bacillariophyceae</taxon>
        <taxon>Bacillariophycidae</taxon>
        <taxon>Bacillariales</taxon>
        <taxon>Bacillariaceae</taxon>
        <taxon>Cylindrotheca</taxon>
    </lineage>
</organism>
<dbReference type="AlphaFoldDB" id="A0AAD2PV54"/>
<gene>
    <name evidence="1" type="ORF">CYCCA115_LOCUS14631</name>
</gene>
<keyword evidence="2" id="KW-1185">Reference proteome</keyword>
<comment type="caution">
    <text evidence="1">The sequence shown here is derived from an EMBL/GenBank/DDBJ whole genome shotgun (WGS) entry which is preliminary data.</text>
</comment>
<sequence>MGLMRPSLKKLSIHDAAGMMWGILRCYKLMNEFVSHKFLGQPKLLIYSVNHLSCLMKDLEPMKKQADQLQMEMGAMLGELDKKEDKLGGNKVV</sequence>
<dbReference type="EMBL" id="CAKOGP040001849">
    <property type="protein sequence ID" value="CAJ1954035.1"/>
    <property type="molecule type" value="Genomic_DNA"/>
</dbReference>
<name>A0AAD2PV54_9STRA</name>